<dbReference type="Gene3D" id="3.90.1200.10">
    <property type="match status" value="1"/>
</dbReference>
<dbReference type="SUPFAM" id="SSF56112">
    <property type="entry name" value="Protein kinase-like (PK-like)"/>
    <property type="match status" value="1"/>
</dbReference>
<keyword evidence="3" id="KW-1185">Reference proteome</keyword>
<gene>
    <name evidence="2" type="ORF">H9647_04675</name>
</gene>
<dbReference type="Pfam" id="PF01636">
    <property type="entry name" value="APH"/>
    <property type="match status" value="1"/>
</dbReference>
<reference evidence="2 3" key="1">
    <citation type="submission" date="2020-08" db="EMBL/GenBank/DDBJ databases">
        <title>A Genomic Blueprint of the Chicken Gut Microbiome.</title>
        <authorList>
            <person name="Gilroy R."/>
            <person name="Ravi A."/>
            <person name="Getino M."/>
            <person name="Pursley I."/>
            <person name="Horton D.L."/>
            <person name="Alikhan N.-F."/>
            <person name="Baker D."/>
            <person name="Gharbi K."/>
            <person name="Hall N."/>
            <person name="Watson M."/>
            <person name="Adriaenssens E.M."/>
            <person name="Foster-Nyarko E."/>
            <person name="Jarju S."/>
            <person name="Secka A."/>
            <person name="Antonio M."/>
            <person name="Oren A."/>
            <person name="Chaudhuri R."/>
            <person name="La Ragione R.M."/>
            <person name="Hildebrand F."/>
            <person name="Pallen M.J."/>
        </authorList>
    </citation>
    <scope>NUCLEOTIDE SEQUENCE [LARGE SCALE GENOMIC DNA]</scope>
    <source>
        <strain evidence="2 3">Sa2BVA9</strain>
    </source>
</reference>
<evidence type="ECO:0000313" key="2">
    <source>
        <dbReference type="EMBL" id="MBD7967346.1"/>
    </source>
</evidence>
<dbReference type="InterPro" id="IPR051678">
    <property type="entry name" value="AGP_Transferase"/>
</dbReference>
<proteinExistence type="predicted"/>
<comment type="caution">
    <text evidence="2">The sequence shown here is derived from an EMBL/GenBank/DDBJ whole genome shotgun (WGS) entry which is preliminary data.</text>
</comment>
<dbReference type="EMBL" id="JACSQL010000001">
    <property type="protein sequence ID" value="MBD7967346.1"/>
    <property type="molecule type" value="Genomic_DNA"/>
</dbReference>
<organism evidence="2 3">
    <name type="scientific">Paenibacillus gallinarum</name>
    <dbReference type="NCBI Taxonomy" id="2762232"/>
    <lineage>
        <taxon>Bacteria</taxon>
        <taxon>Bacillati</taxon>
        <taxon>Bacillota</taxon>
        <taxon>Bacilli</taxon>
        <taxon>Bacillales</taxon>
        <taxon>Paenibacillaceae</taxon>
        <taxon>Paenibacillus</taxon>
    </lineage>
</organism>
<dbReference type="RefSeq" id="WP_191798536.1">
    <property type="nucleotide sequence ID" value="NZ_JACSQL010000001.1"/>
</dbReference>
<dbReference type="Gene3D" id="3.30.200.20">
    <property type="entry name" value="Phosphorylase Kinase, domain 1"/>
    <property type="match status" value="1"/>
</dbReference>
<dbReference type="InterPro" id="IPR011009">
    <property type="entry name" value="Kinase-like_dom_sf"/>
</dbReference>
<dbReference type="InterPro" id="IPR002575">
    <property type="entry name" value="Aminoglycoside_PTrfase"/>
</dbReference>
<evidence type="ECO:0000259" key="1">
    <source>
        <dbReference type="Pfam" id="PF01636"/>
    </source>
</evidence>
<dbReference type="PANTHER" id="PTHR21310">
    <property type="entry name" value="AMINOGLYCOSIDE PHOSPHOTRANSFERASE-RELATED-RELATED"/>
    <property type="match status" value="1"/>
</dbReference>
<name>A0ABR8SV23_9BACL</name>
<protein>
    <submittedName>
        <fullName evidence="2">Aminoglycoside phosphotransferase family protein</fullName>
    </submittedName>
</protein>
<accession>A0ABR8SV23</accession>
<sequence length="340" mass="39305">MVILTTRIYFSAPRITNIQQNTIQEMLSRWGLGTLHSYKPTEHGVMKQTLFIHTSTGDYVFKGNPLYPGQWKEEQYMIQQLKQHTKAPVPAPYVIDSAEDLFGYSYVIMPLLPGVHYHDLDKLALSEEEHQVILSKLAAALLELHNWRTKEASEYDPETEDLRPFHQGLYSFSKEQILYWLEDAKKYSPIEDADMDWVHEKISAAESSFCDIEMYSFVMGDYKSENILIQQNAGEWEVSGIIDFTTAYFGDPLADVVKFTTQLLWKGQQKRAAFFLSSYLQNADLPSTPYDISSRLSIHFLYSLILKWGEIHATGQYDNKNPLTFREFASHHLDIVTSIY</sequence>
<feature type="domain" description="Aminoglycoside phosphotransferase" evidence="1">
    <location>
        <begin position="39"/>
        <end position="260"/>
    </location>
</feature>
<dbReference type="Proteomes" id="UP000608071">
    <property type="component" value="Unassembled WGS sequence"/>
</dbReference>
<evidence type="ECO:0000313" key="3">
    <source>
        <dbReference type="Proteomes" id="UP000608071"/>
    </source>
</evidence>